<sequence>MAAINDLIRQIPDAALRERLEQEFARMSKNKKFGLVFEEHIPECTPLYGVPIRIGSTVAKKTGRIDDTYFGLKMIK</sequence>
<reference evidence="1 2" key="1">
    <citation type="submission" date="2013-09" db="EMBL/GenBank/DDBJ databases">
        <title>Biodegradation of hydrocarbons in the deep terrestrial subsurface : characterization of a microbial consortium composed of two Desulfotomaculum species originating from a deep geological formation.</title>
        <authorList>
            <person name="Aullo T."/>
            <person name="Berlendis S."/>
            <person name="Lascourreges J.-F."/>
            <person name="Dessort D."/>
            <person name="Saint-Laurent S."/>
            <person name="Schraauwers B."/>
            <person name="Mas J."/>
            <person name="Magot M."/>
            <person name="Ranchou-Peyruse A."/>
        </authorList>
    </citation>
    <scope>NUCLEOTIDE SEQUENCE [LARGE SCALE GENOMIC DNA]</scope>
    <source>
        <strain evidence="1 2">Bs107</strain>
    </source>
</reference>
<comment type="caution">
    <text evidence="1">The sequence shown here is derived from an EMBL/GenBank/DDBJ whole genome shotgun (WGS) entry which is preliminary data.</text>
</comment>
<evidence type="ECO:0000313" key="2">
    <source>
        <dbReference type="Proteomes" id="UP000222564"/>
    </source>
</evidence>
<dbReference type="AlphaFoldDB" id="A0A2C6MBS6"/>
<organism evidence="1 2">
    <name type="scientific">Desulforamulus profundi</name>
    <dbReference type="NCBI Taxonomy" id="1383067"/>
    <lineage>
        <taxon>Bacteria</taxon>
        <taxon>Bacillati</taxon>
        <taxon>Bacillota</taxon>
        <taxon>Clostridia</taxon>
        <taxon>Eubacteriales</taxon>
        <taxon>Peptococcaceae</taxon>
        <taxon>Desulforamulus</taxon>
    </lineage>
</organism>
<dbReference type="OrthoDB" id="9800801at2"/>
<dbReference type="EMBL" id="AWQQ01000122">
    <property type="protein sequence ID" value="PHJ37012.1"/>
    <property type="molecule type" value="Genomic_DNA"/>
</dbReference>
<evidence type="ECO:0000313" key="1">
    <source>
        <dbReference type="EMBL" id="PHJ37012.1"/>
    </source>
</evidence>
<keyword evidence="2" id="KW-1185">Reference proteome</keyword>
<proteinExistence type="predicted"/>
<gene>
    <name evidence="1" type="ORF">P378_18940</name>
</gene>
<dbReference type="RefSeq" id="WP_099084053.1">
    <property type="nucleotide sequence ID" value="NZ_AWQQ01000122.1"/>
</dbReference>
<protein>
    <submittedName>
        <fullName evidence="1">Uncharacterized protein</fullName>
    </submittedName>
</protein>
<dbReference type="Proteomes" id="UP000222564">
    <property type="component" value="Unassembled WGS sequence"/>
</dbReference>
<name>A0A2C6MBS6_9FIRM</name>
<accession>A0A2C6MBS6</accession>